<dbReference type="InterPro" id="IPR033913">
    <property type="entry name" value="MTH1175_dom"/>
</dbReference>
<keyword evidence="3" id="KW-1185">Reference proteome</keyword>
<reference evidence="2 3" key="1">
    <citation type="submission" date="2016-11" db="EMBL/GenBank/DDBJ databases">
        <authorList>
            <person name="Manzoor S."/>
        </authorList>
    </citation>
    <scope>NUCLEOTIDE SEQUENCE [LARGE SCALE GENOMIC DNA]</scope>
    <source>
        <strain evidence="2">Clostridium ultunense strain Esp</strain>
    </source>
</reference>
<dbReference type="Proteomes" id="UP000245423">
    <property type="component" value="Chromosome 1"/>
</dbReference>
<dbReference type="InterPro" id="IPR036105">
    <property type="entry name" value="DiNase_FeMo-co_biosyn_sf"/>
</dbReference>
<evidence type="ECO:0000313" key="3">
    <source>
        <dbReference type="Proteomes" id="UP000245423"/>
    </source>
</evidence>
<dbReference type="EMBL" id="LT669839">
    <property type="protein sequence ID" value="SHD76123.1"/>
    <property type="molecule type" value="Genomic_DNA"/>
</dbReference>
<dbReference type="CDD" id="cd00851">
    <property type="entry name" value="MTH1175"/>
    <property type="match status" value="1"/>
</dbReference>
<proteinExistence type="predicted"/>
<sequence length="118" mass="12650">MMKIAIASEGKNVSGHFGHCEGFTMYEIEENKVLNSEFVPNPGHRPGFLPIFLKEQGIDLIISGGMGGSAQQLFIDNGIDIVVGAKGSCDDVIKAYINGELKSTGSVCEEHSHEGHCN</sequence>
<dbReference type="SUPFAM" id="SSF53146">
    <property type="entry name" value="Nitrogenase accessory factor-like"/>
    <property type="match status" value="1"/>
</dbReference>
<dbReference type="Pfam" id="PF02579">
    <property type="entry name" value="Nitro_FeMo-Co"/>
    <property type="match status" value="1"/>
</dbReference>
<feature type="domain" description="Dinitrogenase iron-molybdenum cofactor biosynthesis" evidence="1">
    <location>
        <begin position="10"/>
        <end position="97"/>
    </location>
</feature>
<evidence type="ECO:0000259" key="1">
    <source>
        <dbReference type="Pfam" id="PF02579"/>
    </source>
</evidence>
<gene>
    <name evidence="2" type="ORF">CUESP1_0742</name>
</gene>
<dbReference type="InterPro" id="IPR003731">
    <property type="entry name" value="Di-Nase_FeMo-co_biosynth"/>
</dbReference>
<dbReference type="HOGENOM" id="CLU_104194_2_0_9"/>
<dbReference type="PANTHER" id="PTHR42983">
    <property type="entry name" value="DINITROGENASE IRON-MOLYBDENUM COFACTOR PROTEIN-RELATED"/>
    <property type="match status" value="1"/>
</dbReference>
<protein>
    <submittedName>
        <fullName evidence="2">Dinitrogenase iron-molybdenum cofactor biosynthesis protein</fullName>
    </submittedName>
</protein>
<name>M1ZLN6_9FIRM</name>
<dbReference type="Gene3D" id="3.30.420.130">
    <property type="entry name" value="Dinitrogenase iron-molybdenum cofactor biosynthesis domain"/>
    <property type="match status" value="1"/>
</dbReference>
<organism evidence="2 3">
    <name type="scientific">[Clostridium] ultunense Esp</name>
    <dbReference type="NCBI Taxonomy" id="1288971"/>
    <lineage>
        <taxon>Bacteria</taxon>
        <taxon>Bacillati</taxon>
        <taxon>Bacillota</taxon>
        <taxon>Tissierellia</taxon>
        <taxon>Tissierellales</taxon>
        <taxon>Tepidimicrobiaceae</taxon>
        <taxon>Schnuerera</taxon>
    </lineage>
</organism>
<dbReference type="PANTHER" id="PTHR42983:SF1">
    <property type="entry name" value="IRON-MOLYBDENUM PROTEIN"/>
    <property type="match status" value="1"/>
</dbReference>
<evidence type="ECO:0000313" key="2">
    <source>
        <dbReference type="EMBL" id="SHD76123.1"/>
    </source>
</evidence>
<accession>M1ZLN6</accession>
<dbReference type="AlphaFoldDB" id="M1ZLN6"/>